<dbReference type="EMBL" id="BQNB010018634">
    <property type="protein sequence ID" value="GJT76553.1"/>
    <property type="molecule type" value="Genomic_DNA"/>
</dbReference>
<protein>
    <submittedName>
        <fullName evidence="3">Retrovirus-related pol polyprotein from transposon TNT 1-94</fullName>
    </submittedName>
</protein>
<proteinExistence type="predicted"/>
<sequence>MKMGKKHGINDAIKVTLFDVIRNHDEKGLEENFLSKFNSYNQELSLYKIYDLKKVIEKWTSNKVTLDQLLTEQAPGNIVHALGGRGKKKEAISSKEVVFTKADESPSETAPKVTSDSESKYDNQESLPPLSKLSGAKPHGTSKDVISFIESSLTLTISKETKKVPDKKSAVKTPKKKAQTMSPSIPDLILVKEADSFTEQLLLTLMEEVKGLKERIKPPSDNSVSISQTGSSKSVKGKQKTWLVVVKKTLARLKAQSSHGSSSRKAPMIPKPFIDYNSLGDTEGYDLVKCNGITFTRVAFVNGLKPNQHQPVKAISVSLPKPLAASTCFWYKRLSHINFKNINKLSKQNLVVGLPSLTFSKDKNCSACEKGKHHRASFKTKRSFSISKCLHLLHMDLFGPVKPQTISHNKYTQVIVNEYSRSIIVKRHKKTAYEVFKKRSLDISYFHVFGCHVFIHNYRDHLGKFDEKADDGFFFLDTLWLKPLEFSTPEDKKMEETYHVTFSEDDEAISQSSTEGDEINFNENYSFFDDYFHYVLAFDPLSTTSLSLIPSHPLIKSSLHLMNHISETLIDVFERQAITTSEAELSPTIISSSAGVIQYTPVSQDRWSKEKHINLVNIIGKQLAGVTRRSRVRDSEATSAHECLYVNFLSKNEPKMLIEALEEEGWIIAMQEELNQFKRNKVLDTGPVPHGNTIIRTKLIFRNKIDKNGFMIKNKARLIDVKSAFLNGKIYEEVYVKQPPGFEKVNFPTMCHKFVRGTKLKNIQVSQRNSKSRPLSAKKQSSVAMSSAKVVYVVIAGCYAQVLWIKSQLADYDSLDYSGNYISIPTKETVDIGNIIFSDLIAKLLNGKKGRDPNVCYTRESSPLKQVVDTQLAKEPVATDDTTKSLDAFESAEELGNQPNPANAKKVQKQTNKKIMKESEIKSLGNVSFDEIYGHDLDIGDGFILADQDMKDVDSDLESMPEDAILSISGFEADDDADDRSETKVKLSKTDEAFVDNIIDELVDMANSQDVAQLESSLAQQVAAQIEYFLPRMVADAFEERIPKLLSDTLKNILPRIIKDSSNQFVDLQKKLPKAIKLKWENLFSVLVDLIKDLVILIDISLASSKAAPEGENMSTQANKDSKIIGEHESSDNVAQTSNAFVIQSSEEPPVKKLNSSSSEFSLITPPKGVDKGKGKAQDTDDDQLKQIMPLVDEGEMKRLVDLKAEKEKSKKSLNVLTDEELQAQAAELVACSYTGWETWHSSPPKLIAFEFPLAEKKSRMKRKRRAEVIHEVFVKDNVEVDGMHKNLVPPAGVVRSLGLVIEEPKAGIFVYTGSFDLTAQDMFNRMIYVIEAREDVVEAKEIVQEFMRDNPIKQKGGTKYCLDYDSLSTKLVKAINSWQNCSVKYGLDVSKNGRAFNAVVLLPQDS</sequence>
<accession>A0ABQ5GP63</accession>
<comment type="caution">
    <text evidence="3">The sequence shown here is derived from an EMBL/GenBank/DDBJ whole genome shotgun (WGS) entry which is preliminary data.</text>
</comment>
<dbReference type="PANTHER" id="PTHR42648">
    <property type="entry name" value="TRANSPOSASE, PUTATIVE-RELATED"/>
    <property type="match status" value="1"/>
</dbReference>
<evidence type="ECO:0000259" key="2">
    <source>
        <dbReference type="Pfam" id="PF13976"/>
    </source>
</evidence>
<feature type="compositionally biased region" description="Basic and acidic residues" evidence="1">
    <location>
        <begin position="1169"/>
        <end position="1180"/>
    </location>
</feature>
<feature type="region of interest" description="Disordered" evidence="1">
    <location>
        <begin position="1146"/>
        <end position="1180"/>
    </location>
</feature>
<feature type="region of interest" description="Disordered" evidence="1">
    <location>
        <begin position="99"/>
        <end position="138"/>
    </location>
</feature>
<reference evidence="3" key="1">
    <citation type="journal article" date="2022" name="Int. J. Mol. Sci.">
        <title>Draft Genome of Tanacetum Coccineum: Genomic Comparison of Closely Related Tanacetum-Family Plants.</title>
        <authorList>
            <person name="Yamashiro T."/>
            <person name="Shiraishi A."/>
            <person name="Nakayama K."/>
            <person name="Satake H."/>
        </authorList>
    </citation>
    <scope>NUCLEOTIDE SEQUENCE</scope>
</reference>
<evidence type="ECO:0000313" key="3">
    <source>
        <dbReference type="EMBL" id="GJT76553.1"/>
    </source>
</evidence>
<gene>
    <name evidence="3" type="ORF">Tco_1043278</name>
</gene>
<dbReference type="PANTHER" id="PTHR42648:SF32">
    <property type="entry name" value="RIBONUCLEASE H-LIKE DOMAIN, GAG-PRE-INTEGRASE DOMAIN PROTEIN-RELATED"/>
    <property type="match status" value="1"/>
</dbReference>
<feature type="domain" description="GAG-pre-integrase" evidence="2">
    <location>
        <begin position="324"/>
        <end position="373"/>
    </location>
</feature>
<organism evidence="3 4">
    <name type="scientific">Tanacetum coccineum</name>
    <dbReference type="NCBI Taxonomy" id="301880"/>
    <lineage>
        <taxon>Eukaryota</taxon>
        <taxon>Viridiplantae</taxon>
        <taxon>Streptophyta</taxon>
        <taxon>Embryophyta</taxon>
        <taxon>Tracheophyta</taxon>
        <taxon>Spermatophyta</taxon>
        <taxon>Magnoliopsida</taxon>
        <taxon>eudicotyledons</taxon>
        <taxon>Gunneridae</taxon>
        <taxon>Pentapetalae</taxon>
        <taxon>asterids</taxon>
        <taxon>campanulids</taxon>
        <taxon>Asterales</taxon>
        <taxon>Asteraceae</taxon>
        <taxon>Asteroideae</taxon>
        <taxon>Anthemideae</taxon>
        <taxon>Anthemidinae</taxon>
        <taxon>Tanacetum</taxon>
    </lineage>
</organism>
<dbReference type="Pfam" id="PF13976">
    <property type="entry name" value="gag_pre-integrs"/>
    <property type="match status" value="1"/>
</dbReference>
<keyword evidence="4" id="KW-1185">Reference proteome</keyword>
<dbReference type="Proteomes" id="UP001151760">
    <property type="component" value="Unassembled WGS sequence"/>
</dbReference>
<name>A0ABQ5GP63_9ASTR</name>
<evidence type="ECO:0000256" key="1">
    <source>
        <dbReference type="SAM" id="MobiDB-lite"/>
    </source>
</evidence>
<dbReference type="InterPro" id="IPR025724">
    <property type="entry name" value="GAG-pre-integrase_dom"/>
</dbReference>
<dbReference type="InterPro" id="IPR039537">
    <property type="entry name" value="Retrotran_Ty1/copia-like"/>
</dbReference>
<evidence type="ECO:0000313" key="4">
    <source>
        <dbReference type="Proteomes" id="UP001151760"/>
    </source>
</evidence>
<reference evidence="3" key="2">
    <citation type="submission" date="2022-01" db="EMBL/GenBank/DDBJ databases">
        <authorList>
            <person name="Yamashiro T."/>
            <person name="Shiraishi A."/>
            <person name="Satake H."/>
            <person name="Nakayama K."/>
        </authorList>
    </citation>
    <scope>NUCLEOTIDE SEQUENCE</scope>
</reference>